<dbReference type="RefSeq" id="WP_135623448.1">
    <property type="nucleotide sequence ID" value="NZ_RQGD01000023.1"/>
</dbReference>
<dbReference type="Proteomes" id="UP000297693">
    <property type="component" value="Unassembled WGS sequence"/>
</dbReference>
<proteinExistence type="predicted"/>
<dbReference type="CDD" id="cd20292">
    <property type="entry name" value="cupin_QdtA-like"/>
    <property type="match status" value="1"/>
</dbReference>
<evidence type="ECO:0000313" key="3">
    <source>
        <dbReference type="Proteomes" id="UP000297693"/>
    </source>
</evidence>
<keyword evidence="3" id="KW-1185">Reference proteome</keyword>
<dbReference type="SUPFAM" id="SSF51182">
    <property type="entry name" value="RmlC-like cupins"/>
    <property type="match status" value="1"/>
</dbReference>
<dbReference type="OrthoDB" id="9795206at2"/>
<dbReference type="InterPro" id="IPR014710">
    <property type="entry name" value="RmlC-like_jellyroll"/>
</dbReference>
<sequence>MNHISSVSIKEMPIHLNDQGYLAAFDAAKDFQIDVKRFFIVSSHKNAQRGKHAHKALTQILICVSGSCRVLVDDGQEKKEYLLDRPNLALKIPNHIWAEQNSESDNTVLVVACDLPFDENDYLRNYDDFLEFRKGT</sequence>
<feature type="domain" description="Sugar 3,4-ketoisomerase QdtA cupin" evidence="1">
    <location>
        <begin position="7"/>
        <end position="133"/>
    </location>
</feature>
<accession>A0A4R9K206</accession>
<organism evidence="2 3">
    <name type="scientific">Leptospira ognonensis</name>
    <dbReference type="NCBI Taxonomy" id="2484945"/>
    <lineage>
        <taxon>Bacteria</taxon>
        <taxon>Pseudomonadati</taxon>
        <taxon>Spirochaetota</taxon>
        <taxon>Spirochaetia</taxon>
        <taxon>Leptospirales</taxon>
        <taxon>Leptospiraceae</taxon>
        <taxon>Leptospira</taxon>
    </lineage>
</organism>
<comment type="caution">
    <text evidence="2">The sequence shown here is derived from an EMBL/GenBank/DDBJ whole genome shotgun (WGS) entry which is preliminary data.</text>
</comment>
<dbReference type="InterPro" id="IPR011051">
    <property type="entry name" value="RmlC_Cupin_sf"/>
</dbReference>
<dbReference type="Pfam" id="PF05523">
    <property type="entry name" value="FdtA"/>
    <property type="match status" value="1"/>
</dbReference>
<gene>
    <name evidence="2" type="ORF">EHQ58_08440</name>
</gene>
<dbReference type="EMBL" id="RQGD01000023">
    <property type="protein sequence ID" value="TGL59759.1"/>
    <property type="molecule type" value="Genomic_DNA"/>
</dbReference>
<dbReference type="Gene3D" id="2.60.120.10">
    <property type="entry name" value="Jelly Rolls"/>
    <property type="match status" value="1"/>
</dbReference>
<name>A0A4R9K206_9LEPT</name>
<evidence type="ECO:0000313" key="2">
    <source>
        <dbReference type="EMBL" id="TGL59759.1"/>
    </source>
</evidence>
<dbReference type="AlphaFoldDB" id="A0A4R9K206"/>
<reference evidence="2" key="1">
    <citation type="journal article" date="2019" name="PLoS Negl. Trop. Dis.">
        <title>Revisiting the worldwide diversity of Leptospira species in the environment.</title>
        <authorList>
            <person name="Vincent A.T."/>
            <person name="Schiettekatte O."/>
            <person name="Bourhy P."/>
            <person name="Veyrier F.J."/>
            <person name="Picardeau M."/>
        </authorList>
    </citation>
    <scope>NUCLEOTIDE SEQUENCE [LARGE SCALE GENOMIC DNA]</scope>
    <source>
        <strain evidence="2">201702476</strain>
    </source>
</reference>
<evidence type="ECO:0000259" key="1">
    <source>
        <dbReference type="Pfam" id="PF05523"/>
    </source>
</evidence>
<protein>
    <submittedName>
        <fullName evidence="2">WxcM-like domain-containing protein</fullName>
    </submittedName>
</protein>
<dbReference type="InterPro" id="IPR008894">
    <property type="entry name" value="QdtA_cupin_dom"/>
</dbReference>